<protein>
    <submittedName>
        <fullName evidence="2">ClbS/DfsB family four-helix bundle protein</fullName>
    </submittedName>
</protein>
<dbReference type="Gene3D" id="1.20.120.450">
    <property type="entry name" value="dinb family like domain"/>
    <property type="match status" value="1"/>
</dbReference>
<organism evidence="1 3">
    <name type="scientific">Clostridium butyricum</name>
    <dbReference type="NCBI Taxonomy" id="1492"/>
    <lineage>
        <taxon>Bacteria</taxon>
        <taxon>Bacillati</taxon>
        <taxon>Bacillota</taxon>
        <taxon>Clostridia</taxon>
        <taxon>Eubacteriales</taxon>
        <taxon>Clostridiaceae</taxon>
        <taxon>Clostridium</taxon>
    </lineage>
</organism>
<proteinExistence type="predicted"/>
<dbReference type="InterPro" id="IPR034660">
    <property type="entry name" value="DinB/YfiT-like"/>
</dbReference>
<dbReference type="Pfam" id="PF08020">
    <property type="entry name" value="DUF1706"/>
    <property type="match status" value="1"/>
</dbReference>
<evidence type="ECO:0000313" key="4">
    <source>
        <dbReference type="Proteomes" id="UP000474042"/>
    </source>
</evidence>
<gene>
    <name evidence="1" type="ORF">CBU02nite_29000</name>
    <name evidence="2" type="ORF">GND98_004690</name>
</gene>
<accession>A0A0Q0TI83</accession>
<dbReference type="InterPro" id="IPR012550">
    <property type="entry name" value="DUF1706"/>
</dbReference>
<dbReference type="RefSeq" id="WP_057089181.1">
    <property type="nucleotide sequence ID" value="NZ_BKBC01000047.1"/>
</dbReference>
<dbReference type="PANTHER" id="PTHR40658">
    <property type="match status" value="1"/>
</dbReference>
<name>A0A0Q0TI83_CLOBU</name>
<dbReference type="AlphaFoldDB" id="A0A0Q0TI83"/>
<dbReference type="EMBL" id="BKBC01000047">
    <property type="protein sequence ID" value="GEQ22394.1"/>
    <property type="molecule type" value="Genomic_DNA"/>
</dbReference>
<dbReference type="EMBL" id="WOFV02000009">
    <property type="protein sequence ID" value="NAS17188.1"/>
    <property type="molecule type" value="Genomic_DNA"/>
</dbReference>
<sequence>MVAYKNREELILEISKRAKLFINEFDDISEKDKDKFIDEVDRTPAQMIAYQLGWMNLIIDWENKEKEGQNVITPAPNYKWNNLGGLYEDFYNQYEGYSLEELCISFVKTEEKIIELINTYTDTELFEQGGRNWSSSMPSNWAIWKWIHINTVAPFKSFRTKIRKWKKIQQA</sequence>
<dbReference type="PANTHER" id="PTHR40658:SF3">
    <property type="entry name" value="CLBS_DFSB FAMILY FOUR-HELIX BUNDLE PROTEIN"/>
    <property type="match status" value="1"/>
</dbReference>
<dbReference type="PIRSF" id="PIRSF031551">
    <property type="entry name" value="DUF1706"/>
    <property type="match status" value="1"/>
</dbReference>
<comment type="caution">
    <text evidence="1">The sequence shown here is derived from an EMBL/GenBank/DDBJ whole genome shotgun (WGS) entry which is preliminary data.</text>
</comment>
<reference evidence="2 4" key="2">
    <citation type="submission" date="2020-01" db="EMBL/GenBank/DDBJ databases">
        <title>Genome sequence of a 1,3-propanediol producer, Clostridium butyricum S3.</title>
        <authorList>
            <person name="Zhou J."/>
        </authorList>
    </citation>
    <scope>NUCLEOTIDE SEQUENCE [LARGE SCALE GENOMIC DNA]</scope>
    <source>
        <strain evidence="2 4">S3</strain>
    </source>
</reference>
<dbReference type="Proteomes" id="UP000474042">
    <property type="component" value="Unassembled WGS sequence"/>
</dbReference>
<reference evidence="1 3" key="1">
    <citation type="submission" date="2019-07" db="EMBL/GenBank/DDBJ databases">
        <title>Whole genome shotgun sequence of Clostridium butyricum NBRC 3858.</title>
        <authorList>
            <person name="Hosoyama A."/>
            <person name="Uohara A."/>
            <person name="Ohji S."/>
            <person name="Ichikawa N."/>
        </authorList>
    </citation>
    <scope>NUCLEOTIDE SEQUENCE [LARGE SCALE GENOMIC DNA]</scope>
    <source>
        <strain evidence="1 3">NBRC 3858</strain>
    </source>
</reference>
<dbReference type="Proteomes" id="UP000321089">
    <property type="component" value="Unassembled WGS sequence"/>
</dbReference>
<evidence type="ECO:0000313" key="2">
    <source>
        <dbReference type="EMBL" id="NAS17188.1"/>
    </source>
</evidence>
<evidence type="ECO:0000313" key="3">
    <source>
        <dbReference type="Proteomes" id="UP000321089"/>
    </source>
</evidence>
<evidence type="ECO:0000313" key="1">
    <source>
        <dbReference type="EMBL" id="GEQ22394.1"/>
    </source>
</evidence>